<dbReference type="OrthoDB" id="10262287at2759"/>
<dbReference type="InterPro" id="IPR036045">
    <property type="entry name" value="Sec1-like_sf"/>
</dbReference>
<dbReference type="Pfam" id="PF00995">
    <property type="entry name" value="Sec1"/>
    <property type="match status" value="1"/>
</dbReference>
<evidence type="ECO:0008006" key="4">
    <source>
        <dbReference type="Google" id="ProtNLM"/>
    </source>
</evidence>
<protein>
    <recommendedName>
        <fullName evidence="4">Vacuolar protein sorting-associated protein 33A</fullName>
    </recommendedName>
</protein>
<sequence>MALDSYQSELLTILDSKPNPKALYWDNDLMTPVNLIISYSLLQEHGVSNTYVIKTSNNVIPPPNVKSVIFIVRPDLKLVDSIQSFVVQETTGKSNSREYHIIAIPRFSLVCRNYLKEKKSITRFLSIIDFPLTLLPIDTDVISMENPLSFSNLCLRDGQNDLVYFALGLIKFQTIYGSFSHIRAKGDKAKVKKRTNSDCPGRVELLVILDRVMDPLTPLLRQLTYEGLISERFGIKYGFTRIHKNPKSSGDELRRINLNSNDELYTELRDKNFSSVGAILNLRSREISAIVNETRSAKNLEEIRKVVNQLPEIREAREALETLENDLVT</sequence>
<dbReference type="GO" id="GO:0016192">
    <property type="term" value="P:vesicle-mediated transport"/>
    <property type="evidence" value="ECO:0007669"/>
    <property type="project" value="InterPro"/>
</dbReference>
<comment type="similarity">
    <text evidence="1">Belongs to the STXBP/unc-18/SEC1 family.</text>
</comment>
<dbReference type="InterPro" id="IPR043127">
    <property type="entry name" value="Sec-1-like_dom3a"/>
</dbReference>
<proteinExistence type="inferred from homology"/>
<dbReference type="PANTHER" id="PTHR11679">
    <property type="entry name" value="VESICLE PROTEIN SORTING-ASSOCIATED"/>
    <property type="match status" value="1"/>
</dbReference>
<dbReference type="AlphaFoldDB" id="A0A3S5C3H3"/>
<gene>
    <name evidence="2" type="ORF">PXEA_LOCUS26243</name>
</gene>
<dbReference type="SUPFAM" id="SSF56815">
    <property type="entry name" value="Sec1/munc18-like (SM) proteins"/>
    <property type="match status" value="1"/>
</dbReference>
<evidence type="ECO:0000313" key="3">
    <source>
        <dbReference type="Proteomes" id="UP000784294"/>
    </source>
</evidence>
<reference evidence="2" key="1">
    <citation type="submission" date="2018-11" db="EMBL/GenBank/DDBJ databases">
        <authorList>
            <consortium name="Pathogen Informatics"/>
        </authorList>
    </citation>
    <scope>NUCLEOTIDE SEQUENCE</scope>
</reference>
<dbReference type="Gene3D" id="3.90.830.10">
    <property type="entry name" value="Syntaxin Binding Protein 1, Chain A, domain 2"/>
    <property type="match status" value="1"/>
</dbReference>
<dbReference type="Gene3D" id="3.40.50.2060">
    <property type="match status" value="1"/>
</dbReference>
<accession>A0A3S5C3H3</accession>
<comment type="caution">
    <text evidence="2">The sequence shown here is derived from an EMBL/GenBank/DDBJ whole genome shotgun (WGS) entry which is preliminary data.</text>
</comment>
<evidence type="ECO:0000256" key="1">
    <source>
        <dbReference type="ARBA" id="ARBA00009884"/>
    </source>
</evidence>
<name>A0A3S5C3H3_9PLAT</name>
<dbReference type="Proteomes" id="UP000784294">
    <property type="component" value="Unassembled WGS sequence"/>
</dbReference>
<evidence type="ECO:0000313" key="2">
    <source>
        <dbReference type="EMBL" id="VEL32803.1"/>
    </source>
</evidence>
<dbReference type="InterPro" id="IPR043154">
    <property type="entry name" value="Sec-1-like_dom1"/>
</dbReference>
<keyword evidence="3" id="KW-1185">Reference proteome</keyword>
<dbReference type="EMBL" id="CAAALY010244693">
    <property type="protein sequence ID" value="VEL32803.1"/>
    <property type="molecule type" value="Genomic_DNA"/>
</dbReference>
<organism evidence="2 3">
    <name type="scientific">Protopolystoma xenopodis</name>
    <dbReference type="NCBI Taxonomy" id="117903"/>
    <lineage>
        <taxon>Eukaryota</taxon>
        <taxon>Metazoa</taxon>
        <taxon>Spiralia</taxon>
        <taxon>Lophotrochozoa</taxon>
        <taxon>Platyhelminthes</taxon>
        <taxon>Monogenea</taxon>
        <taxon>Polyopisthocotylea</taxon>
        <taxon>Polystomatidea</taxon>
        <taxon>Polystomatidae</taxon>
        <taxon>Protopolystoma</taxon>
    </lineage>
</organism>
<dbReference type="InterPro" id="IPR001619">
    <property type="entry name" value="Sec1-like"/>
</dbReference>